<dbReference type="EMBL" id="UYWX01004665">
    <property type="protein sequence ID" value="VDM25113.1"/>
    <property type="molecule type" value="Genomic_DNA"/>
</dbReference>
<feature type="domain" description="HSA" evidence="4">
    <location>
        <begin position="173"/>
        <end position="245"/>
    </location>
</feature>
<feature type="compositionally biased region" description="Low complexity" evidence="3">
    <location>
        <begin position="396"/>
        <end position="405"/>
    </location>
</feature>
<gene>
    <name evidence="5" type="ORF">TTAC_LOCUS4524</name>
</gene>
<evidence type="ECO:0000256" key="3">
    <source>
        <dbReference type="SAM" id="MobiDB-lite"/>
    </source>
</evidence>
<dbReference type="STRING" id="6205.A0A0R3WUU9"/>
<dbReference type="Pfam" id="PF07529">
    <property type="entry name" value="HSA"/>
    <property type="match status" value="1"/>
</dbReference>
<proteinExistence type="predicted"/>
<dbReference type="InterPro" id="IPR014012">
    <property type="entry name" value="HSA_dom"/>
</dbReference>
<evidence type="ECO:0000313" key="7">
    <source>
        <dbReference type="WBParaSite" id="TTAC_0000453901-mRNA-1"/>
    </source>
</evidence>
<evidence type="ECO:0000259" key="4">
    <source>
        <dbReference type="PROSITE" id="PS51204"/>
    </source>
</evidence>
<evidence type="ECO:0000256" key="1">
    <source>
        <dbReference type="ARBA" id="ARBA00004123"/>
    </source>
</evidence>
<keyword evidence="2" id="KW-0539">Nucleus</keyword>
<dbReference type="GO" id="GO:0003682">
    <property type="term" value="F:chromatin binding"/>
    <property type="evidence" value="ECO:0007669"/>
    <property type="project" value="TreeGrafter"/>
</dbReference>
<feature type="region of interest" description="Disordered" evidence="3">
    <location>
        <begin position="379"/>
        <end position="414"/>
    </location>
</feature>
<dbReference type="GO" id="GO:0006281">
    <property type="term" value="P:DNA repair"/>
    <property type="evidence" value="ECO:0007669"/>
    <property type="project" value="TreeGrafter"/>
</dbReference>
<evidence type="ECO:0000313" key="6">
    <source>
        <dbReference type="Proteomes" id="UP000274429"/>
    </source>
</evidence>
<dbReference type="GO" id="GO:0035267">
    <property type="term" value="C:NuA4 histone acetyltransferase complex"/>
    <property type="evidence" value="ECO:0007669"/>
    <property type="project" value="TreeGrafter"/>
</dbReference>
<protein>
    <submittedName>
        <fullName evidence="7">HSA domain-containing protein</fullName>
    </submittedName>
</protein>
<dbReference type="PROSITE" id="PS51204">
    <property type="entry name" value="HSA"/>
    <property type="match status" value="1"/>
</dbReference>
<dbReference type="OrthoDB" id="6271431at2759"/>
<name>A0A0R3WUU9_HYDTA</name>
<evidence type="ECO:0000256" key="2">
    <source>
        <dbReference type="ARBA" id="ARBA00023242"/>
    </source>
</evidence>
<dbReference type="Proteomes" id="UP000274429">
    <property type="component" value="Unassembled WGS sequence"/>
</dbReference>
<keyword evidence="6" id="KW-1185">Reference proteome</keyword>
<sequence length="414" mass="45914">MVHKRRPSKGSQTISQPQTQILPMDCDENVLQSVTHNIDAIHQDLSLLDLESFLLPSTHLPVLDVDAAQLKNVQQSHLLPLFNNVRTASRSSKLYLPRSIAPQSTIPSVQHYVLIPNAALNRSNHLAPCSSVLNIPERSDGRYTIAMEAKREATVIKKVNKLIKRGLWSSNRLPKVMEPPQPLCHWDHLLEEACWLAEDFKQERLWKKAIAKKLADAAMMFCMISSELARRNEEELEGLRQRGAAMVAKMVQDWWAEVSETASSLSALSEHRQWCAALQRNRVFLTHLTDTGANWMFEAVSRSSRSMAPPPFSASKQTLPLAPTMVLEEEDVDELWLPPKSSTSSTANGSVESLTDAGVQFNPDAFSWGLQSHMITAAPMSLDSSPSEGDSEDHVSTSSDSSGASTLATDQEDV</sequence>
<reference evidence="5 6" key="2">
    <citation type="submission" date="2018-11" db="EMBL/GenBank/DDBJ databases">
        <authorList>
            <consortium name="Pathogen Informatics"/>
        </authorList>
    </citation>
    <scope>NUCLEOTIDE SEQUENCE [LARGE SCALE GENOMIC DNA]</scope>
</reference>
<comment type="subcellular location">
    <subcellularLocation>
        <location evidence="1">Nucleus</location>
    </subcellularLocation>
</comment>
<dbReference type="PANTHER" id="PTHR46459:SF1">
    <property type="entry name" value="E1A-BINDING PROTEIN P400"/>
    <property type="match status" value="1"/>
</dbReference>
<evidence type="ECO:0000313" key="5">
    <source>
        <dbReference type="EMBL" id="VDM25113.1"/>
    </source>
</evidence>
<accession>A0A0R3WUU9</accession>
<reference evidence="7" key="1">
    <citation type="submission" date="2017-02" db="UniProtKB">
        <authorList>
            <consortium name="WormBaseParasite"/>
        </authorList>
    </citation>
    <scope>IDENTIFICATION</scope>
</reference>
<dbReference type="WBParaSite" id="TTAC_0000453901-mRNA-1">
    <property type="protein sequence ID" value="TTAC_0000453901-mRNA-1"/>
    <property type="gene ID" value="TTAC_0000453901"/>
</dbReference>
<organism evidence="7">
    <name type="scientific">Hydatigena taeniaeformis</name>
    <name type="common">Feline tapeworm</name>
    <name type="synonym">Taenia taeniaeformis</name>
    <dbReference type="NCBI Taxonomy" id="6205"/>
    <lineage>
        <taxon>Eukaryota</taxon>
        <taxon>Metazoa</taxon>
        <taxon>Spiralia</taxon>
        <taxon>Lophotrochozoa</taxon>
        <taxon>Platyhelminthes</taxon>
        <taxon>Cestoda</taxon>
        <taxon>Eucestoda</taxon>
        <taxon>Cyclophyllidea</taxon>
        <taxon>Taeniidae</taxon>
        <taxon>Hydatigera</taxon>
    </lineage>
</organism>
<dbReference type="AlphaFoldDB" id="A0A0R3WUU9"/>
<dbReference type="PANTHER" id="PTHR46459">
    <property type="entry name" value="E1A-BINDING PROTEIN P400-RELATED"/>
    <property type="match status" value="1"/>
</dbReference>
<dbReference type="SMART" id="SM00573">
    <property type="entry name" value="HSA"/>
    <property type="match status" value="1"/>
</dbReference>
<dbReference type="GO" id="GO:0000812">
    <property type="term" value="C:Swr1 complex"/>
    <property type="evidence" value="ECO:0007669"/>
    <property type="project" value="TreeGrafter"/>
</dbReference>